<reference evidence="10 11" key="1">
    <citation type="submission" date="2007-08" db="EMBL/GenBank/DDBJ databases">
        <title>Complete sequence of Thermotoga lettingae TMO.</title>
        <authorList>
            <consortium name="US DOE Joint Genome Institute"/>
            <person name="Copeland A."/>
            <person name="Lucas S."/>
            <person name="Lapidus A."/>
            <person name="Barry K."/>
            <person name="Glavina del Rio T."/>
            <person name="Dalin E."/>
            <person name="Tice H."/>
            <person name="Pitluck S."/>
            <person name="Foster B."/>
            <person name="Bruce D."/>
            <person name="Schmutz J."/>
            <person name="Larimer F."/>
            <person name="Land M."/>
            <person name="Hauser L."/>
            <person name="Kyrpides N."/>
            <person name="Mikhailova N."/>
            <person name="Nelson K."/>
            <person name="Gogarten J.P."/>
            <person name="Noll K."/>
            <person name="Richardson P."/>
        </authorList>
    </citation>
    <scope>NUCLEOTIDE SEQUENCE [LARGE SCALE GENOMIC DNA]</scope>
    <source>
        <strain evidence="11">ATCC BAA-301 / DSM 14385 / NBRC 107922 / TMO</strain>
    </source>
</reference>
<dbReference type="InterPro" id="IPR001867">
    <property type="entry name" value="OmpR/PhoB-type_DNA-bd"/>
</dbReference>
<evidence type="ECO:0000256" key="7">
    <source>
        <dbReference type="PROSITE-ProRule" id="PRU01091"/>
    </source>
</evidence>
<dbReference type="Pfam" id="PF00486">
    <property type="entry name" value="Trans_reg_C"/>
    <property type="match status" value="1"/>
</dbReference>
<keyword evidence="3" id="KW-0805">Transcription regulation</keyword>
<organism evidence="10 11">
    <name type="scientific">Pseudothermotoga lettingae (strain ATCC BAA-301 / DSM 14385 / NBRC 107922 / TMO)</name>
    <name type="common">Thermotoga lettingae</name>
    <dbReference type="NCBI Taxonomy" id="416591"/>
    <lineage>
        <taxon>Bacteria</taxon>
        <taxon>Thermotogati</taxon>
        <taxon>Thermotogota</taxon>
        <taxon>Thermotogae</taxon>
        <taxon>Thermotogales</taxon>
        <taxon>Thermotogaceae</taxon>
        <taxon>Pseudothermotoga</taxon>
    </lineage>
</organism>
<dbReference type="eggNOG" id="COG0745">
    <property type="taxonomic scope" value="Bacteria"/>
</dbReference>
<dbReference type="InterPro" id="IPR011006">
    <property type="entry name" value="CheY-like_superfamily"/>
</dbReference>
<keyword evidence="5" id="KW-0804">Transcription</keyword>
<name>A8F7X3_PSELT</name>
<dbReference type="Proteomes" id="UP000002016">
    <property type="component" value="Chromosome"/>
</dbReference>
<dbReference type="STRING" id="416591.Tlet_1703"/>
<dbReference type="RefSeq" id="WP_012003733.1">
    <property type="nucleotide sequence ID" value="NC_009828.1"/>
</dbReference>
<dbReference type="PANTHER" id="PTHR48111">
    <property type="entry name" value="REGULATOR OF RPOS"/>
    <property type="match status" value="1"/>
</dbReference>
<keyword evidence="11" id="KW-1185">Reference proteome</keyword>
<dbReference type="EMBL" id="CP000812">
    <property type="protein sequence ID" value="ABV34257.1"/>
    <property type="molecule type" value="Genomic_DNA"/>
</dbReference>
<dbReference type="CDD" id="cd00383">
    <property type="entry name" value="trans_reg_C"/>
    <property type="match status" value="1"/>
</dbReference>
<evidence type="ECO:0000313" key="10">
    <source>
        <dbReference type="EMBL" id="ABV34257.1"/>
    </source>
</evidence>
<evidence type="ECO:0000313" key="11">
    <source>
        <dbReference type="Proteomes" id="UP000002016"/>
    </source>
</evidence>
<evidence type="ECO:0000259" key="8">
    <source>
        <dbReference type="PROSITE" id="PS50110"/>
    </source>
</evidence>
<evidence type="ECO:0000259" key="9">
    <source>
        <dbReference type="PROSITE" id="PS51755"/>
    </source>
</evidence>
<evidence type="ECO:0000256" key="6">
    <source>
        <dbReference type="PROSITE-ProRule" id="PRU00169"/>
    </source>
</evidence>
<dbReference type="InterPro" id="IPR036388">
    <property type="entry name" value="WH-like_DNA-bd_sf"/>
</dbReference>
<evidence type="ECO:0000256" key="4">
    <source>
        <dbReference type="ARBA" id="ARBA00023125"/>
    </source>
</evidence>
<dbReference type="HOGENOM" id="CLU_000445_30_4_0"/>
<evidence type="ECO:0000256" key="2">
    <source>
        <dbReference type="ARBA" id="ARBA00023012"/>
    </source>
</evidence>
<protein>
    <submittedName>
        <fullName evidence="10">Two component transcriptional regulator, winged helix family</fullName>
    </submittedName>
</protein>
<dbReference type="GO" id="GO:0006355">
    <property type="term" value="P:regulation of DNA-templated transcription"/>
    <property type="evidence" value="ECO:0007669"/>
    <property type="project" value="InterPro"/>
</dbReference>
<feature type="domain" description="Response regulatory" evidence="8">
    <location>
        <begin position="3"/>
        <end position="117"/>
    </location>
</feature>
<dbReference type="OrthoDB" id="48397at2"/>
<evidence type="ECO:0000256" key="3">
    <source>
        <dbReference type="ARBA" id="ARBA00023015"/>
    </source>
</evidence>
<proteinExistence type="predicted"/>
<dbReference type="GO" id="GO:0032993">
    <property type="term" value="C:protein-DNA complex"/>
    <property type="evidence" value="ECO:0007669"/>
    <property type="project" value="TreeGrafter"/>
</dbReference>
<accession>A8F7X3</accession>
<dbReference type="AlphaFoldDB" id="A8F7X3"/>
<reference evidence="10 11" key="2">
    <citation type="journal article" date="2009" name="Proc. Natl. Acad. Sci. U.S.A.">
        <title>On the chimeric nature, thermophilic origin, and phylogenetic placement of the Thermotogales.</title>
        <authorList>
            <person name="Zhaxybayeva O."/>
            <person name="Swithers K.S."/>
            <person name="Lapierre P."/>
            <person name="Fournier G.P."/>
            <person name="Bickhart D.M."/>
            <person name="DeBoy R.T."/>
            <person name="Nelson K.E."/>
            <person name="Nesbo C.L."/>
            <person name="Doolittle W.F."/>
            <person name="Gogarten J.P."/>
            <person name="Noll K.M."/>
        </authorList>
    </citation>
    <scope>NUCLEOTIDE SEQUENCE [LARGE SCALE GENOMIC DNA]</scope>
    <source>
        <strain evidence="11">ATCC BAA-301 / DSM 14385 / NBRC 107922 / TMO</strain>
    </source>
</reference>
<evidence type="ECO:0000256" key="5">
    <source>
        <dbReference type="ARBA" id="ARBA00023163"/>
    </source>
</evidence>
<dbReference type="GO" id="GO:0000156">
    <property type="term" value="F:phosphorelay response regulator activity"/>
    <property type="evidence" value="ECO:0007669"/>
    <property type="project" value="TreeGrafter"/>
</dbReference>
<dbReference type="GO" id="GO:0000976">
    <property type="term" value="F:transcription cis-regulatory region binding"/>
    <property type="evidence" value="ECO:0007669"/>
    <property type="project" value="TreeGrafter"/>
</dbReference>
<feature type="domain" description="OmpR/PhoB-type" evidence="9">
    <location>
        <begin position="125"/>
        <end position="217"/>
    </location>
</feature>
<dbReference type="PROSITE" id="PS50110">
    <property type="entry name" value="RESPONSE_REGULATORY"/>
    <property type="match status" value="1"/>
</dbReference>
<dbReference type="InterPro" id="IPR001789">
    <property type="entry name" value="Sig_transdc_resp-reg_receiver"/>
</dbReference>
<dbReference type="Gene3D" id="3.40.50.2300">
    <property type="match status" value="1"/>
</dbReference>
<feature type="modified residue" description="4-aspartylphosphate" evidence="6">
    <location>
        <position position="52"/>
    </location>
</feature>
<dbReference type="Gene3D" id="1.10.10.10">
    <property type="entry name" value="Winged helix-like DNA-binding domain superfamily/Winged helix DNA-binding domain"/>
    <property type="match status" value="1"/>
</dbReference>
<dbReference type="SMART" id="SM00448">
    <property type="entry name" value="REC"/>
    <property type="match status" value="1"/>
</dbReference>
<dbReference type="Gene3D" id="6.10.250.690">
    <property type="match status" value="1"/>
</dbReference>
<feature type="DNA-binding region" description="OmpR/PhoB-type" evidence="7">
    <location>
        <begin position="125"/>
        <end position="217"/>
    </location>
</feature>
<dbReference type="KEGG" id="tle:Tlet_1703"/>
<dbReference type="GO" id="GO:0005829">
    <property type="term" value="C:cytosol"/>
    <property type="evidence" value="ECO:0007669"/>
    <property type="project" value="TreeGrafter"/>
</dbReference>
<keyword evidence="2" id="KW-0902">Two-component regulatory system</keyword>
<dbReference type="PROSITE" id="PS51755">
    <property type="entry name" value="OMPR_PHOB"/>
    <property type="match status" value="1"/>
</dbReference>
<gene>
    <name evidence="10" type="ordered locus">Tlet_1703</name>
</gene>
<keyword evidence="1 6" id="KW-0597">Phosphoprotein</keyword>
<dbReference type="Pfam" id="PF00072">
    <property type="entry name" value="Response_reg"/>
    <property type="match status" value="1"/>
</dbReference>
<keyword evidence="4 7" id="KW-0238">DNA-binding</keyword>
<sequence length="217" mass="25416">MASILVVEDEQDVSDVICRYLKLDSHEVKTADSIEKMYDYIEKECFDLIVLDLMLPDGDAMEEIPTIRVMCPKTYVIVLTALREDRNKILGLEMGADDYVTKPFHPRELVARVRAMLRRKNMFAERELTHKDMKLLINERILLINDESVELSAKEFEILLMFFENPKKVFTRSEILDNVWQNEDRSERIVDVYMSLLRKKLGKERLVTVHGVGYKLA</sequence>
<dbReference type="PANTHER" id="PTHR48111:SF21">
    <property type="entry name" value="DNA-BINDING DUAL MASTER TRANSCRIPTIONAL REGULATOR RPAA"/>
    <property type="match status" value="1"/>
</dbReference>
<dbReference type="SUPFAM" id="SSF52172">
    <property type="entry name" value="CheY-like"/>
    <property type="match status" value="1"/>
</dbReference>
<dbReference type="InterPro" id="IPR039420">
    <property type="entry name" value="WalR-like"/>
</dbReference>
<dbReference type="SMART" id="SM00862">
    <property type="entry name" value="Trans_reg_C"/>
    <property type="match status" value="1"/>
</dbReference>
<evidence type="ECO:0000256" key="1">
    <source>
        <dbReference type="ARBA" id="ARBA00022553"/>
    </source>
</evidence>
<dbReference type="CDD" id="cd17574">
    <property type="entry name" value="REC_OmpR"/>
    <property type="match status" value="1"/>
</dbReference>